<dbReference type="AlphaFoldDB" id="A0A1H9RLT6"/>
<proteinExistence type="predicted"/>
<dbReference type="Pfam" id="PF04892">
    <property type="entry name" value="VanZ"/>
    <property type="match status" value="1"/>
</dbReference>
<dbReference type="PANTHER" id="PTHR36834">
    <property type="entry name" value="MEMBRANE PROTEIN-RELATED"/>
    <property type="match status" value="1"/>
</dbReference>
<name>A0A1H9RLT6_9LACT</name>
<evidence type="ECO:0000256" key="5">
    <source>
        <dbReference type="SAM" id="Phobius"/>
    </source>
</evidence>
<feature type="transmembrane region" description="Helical" evidence="5">
    <location>
        <begin position="256"/>
        <end position="274"/>
    </location>
</feature>
<dbReference type="STRING" id="142588.SAMN04488559_104146"/>
<evidence type="ECO:0000313" key="8">
    <source>
        <dbReference type="EMBL" id="SER73617.1"/>
    </source>
</evidence>
<feature type="transmembrane region" description="Helical" evidence="5">
    <location>
        <begin position="115"/>
        <end position="132"/>
    </location>
</feature>
<dbReference type="InterPro" id="IPR053150">
    <property type="entry name" value="Teicoplanin_resist-assoc"/>
</dbReference>
<sequence>MSAYTFPVEVGILLFPFLAAILMIPFVLIQYRKYGSFPFLKILIVYSFVFYLLCAYFMVILPLPEISEVAKMTTPYAETTPFHFVTVFLNQSGFQYNNLSTYLPALLSHSFTEPFFNMLLLLPLGVYLRYYFKRSFGQTVLICFAVSLFFELSQLTGLFFIYPRPYRLFDVNDLMTNTVGGMLGYYMAPLIQFILPSRAALDQRSYEKGSRVSFFRRFIAYLLDWSLISFLAILVQLLGKQQLIVTISEVKNQRTLLLYGCLIIIYFVLIPFLTKGRTLGKAIVKIRLVNREHQNCSLWGLIVRYGLLYGVVGLTSTGQCLLLETADFTVVESWEMFGLLACTVILLIFVLNALYAILTKRLFLYERISHTEHISTISVKEKIEP</sequence>
<feature type="transmembrane region" description="Helical" evidence="5">
    <location>
        <begin position="295"/>
        <end position="316"/>
    </location>
</feature>
<dbReference type="Proteomes" id="UP000198948">
    <property type="component" value="Unassembled WGS sequence"/>
</dbReference>
<dbReference type="Pfam" id="PF06271">
    <property type="entry name" value="RDD"/>
    <property type="match status" value="1"/>
</dbReference>
<dbReference type="InterPro" id="IPR021192">
    <property type="entry name" value="UCP031578_Vanz/RDD"/>
</dbReference>
<evidence type="ECO:0000259" key="7">
    <source>
        <dbReference type="Pfam" id="PF06271"/>
    </source>
</evidence>
<dbReference type="OrthoDB" id="4822551at2"/>
<feature type="transmembrane region" description="Helical" evidence="5">
    <location>
        <begin position="139"/>
        <end position="162"/>
    </location>
</feature>
<comment type="subcellular location">
    <subcellularLocation>
        <location evidence="1">Membrane</location>
        <topology evidence="1">Multi-pass membrane protein</topology>
    </subcellularLocation>
</comment>
<evidence type="ECO:0000256" key="1">
    <source>
        <dbReference type="ARBA" id="ARBA00004141"/>
    </source>
</evidence>
<accession>A0A1H9RLT6</accession>
<feature type="domain" description="RDD" evidence="7">
    <location>
        <begin position="212"/>
        <end position="360"/>
    </location>
</feature>
<feature type="transmembrane region" description="Helical" evidence="5">
    <location>
        <begin position="174"/>
        <end position="197"/>
    </location>
</feature>
<dbReference type="InterPro" id="IPR006976">
    <property type="entry name" value="VanZ-like"/>
</dbReference>
<gene>
    <name evidence="8" type="ORF">SAMN04488559_104146</name>
</gene>
<feature type="transmembrane region" description="Helical" evidence="5">
    <location>
        <begin position="336"/>
        <end position="358"/>
    </location>
</feature>
<evidence type="ECO:0000256" key="2">
    <source>
        <dbReference type="ARBA" id="ARBA00022692"/>
    </source>
</evidence>
<keyword evidence="4 5" id="KW-0472">Membrane</keyword>
<dbReference type="GO" id="GO:0016020">
    <property type="term" value="C:membrane"/>
    <property type="evidence" value="ECO:0007669"/>
    <property type="project" value="UniProtKB-SubCell"/>
</dbReference>
<keyword evidence="2 5" id="KW-0812">Transmembrane</keyword>
<evidence type="ECO:0000256" key="4">
    <source>
        <dbReference type="ARBA" id="ARBA00023136"/>
    </source>
</evidence>
<evidence type="ECO:0000259" key="6">
    <source>
        <dbReference type="Pfam" id="PF04892"/>
    </source>
</evidence>
<dbReference type="PIRSF" id="PIRSF031578">
    <property type="entry name" value="Uncharacterised_Vanz_RDD-cont"/>
    <property type="match status" value="1"/>
</dbReference>
<evidence type="ECO:0000256" key="3">
    <source>
        <dbReference type="ARBA" id="ARBA00022989"/>
    </source>
</evidence>
<keyword evidence="3 5" id="KW-1133">Transmembrane helix</keyword>
<feature type="domain" description="VanZ-like" evidence="6">
    <location>
        <begin position="48"/>
        <end position="191"/>
    </location>
</feature>
<reference evidence="8 9" key="1">
    <citation type="submission" date="2016-10" db="EMBL/GenBank/DDBJ databases">
        <authorList>
            <person name="de Groot N.N."/>
        </authorList>
    </citation>
    <scope>NUCLEOTIDE SEQUENCE [LARGE SCALE GENOMIC DNA]</scope>
    <source>
        <strain evidence="8 9">DSM 13760</strain>
    </source>
</reference>
<protein>
    <submittedName>
        <fullName evidence="8">Glycopeptide antibiotics resistance protein</fullName>
    </submittedName>
</protein>
<feature type="transmembrane region" description="Helical" evidence="5">
    <location>
        <begin position="218"/>
        <end position="236"/>
    </location>
</feature>
<organism evidence="8 9">
    <name type="scientific">Isobaculum melis</name>
    <dbReference type="NCBI Taxonomy" id="142588"/>
    <lineage>
        <taxon>Bacteria</taxon>
        <taxon>Bacillati</taxon>
        <taxon>Bacillota</taxon>
        <taxon>Bacilli</taxon>
        <taxon>Lactobacillales</taxon>
        <taxon>Carnobacteriaceae</taxon>
        <taxon>Isobaculum</taxon>
    </lineage>
</organism>
<feature type="transmembrane region" description="Helical" evidence="5">
    <location>
        <begin position="12"/>
        <end position="31"/>
    </location>
</feature>
<feature type="transmembrane region" description="Helical" evidence="5">
    <location>
        <begin position="43"/>
        <end position="63"/>
    </location>
</feature>
<dbReference type="InterPro" id="IPR010432">
    <property type="entry name" value="RDD"/>
</dbReference>
<dbReference type="EMBL" id="FOHA01000004">
    <property type="protein sequence ID" value="SER73617.1"/>
    <property type="molecule type" value="Genomic_DNA"/>
</dbReference>
<dbReference type="RefSeq" id="WP_092650985.1">
    <property type="nucleotide sequence ID" value="NZ_FOHA01000004.1"/>
</dbReference>
<dbReference type="PANTHER" id="PTHR36834:SF1">
    <property type="entry name" value="INTEGRAL MEMBRANE PROTEIN"/>
    <property type="match status" value="1"/>
</dbReference>
<keyword evidence="9" id="KW-1185">Reference proteome</keyword>
<evidence type="ECO:0000313" key="9">
    <source>
        <dbReference type="Proteomes" id="UP000198948"/>
    </source>
</evidence>